<dbReference type="Proteomes" id="UP001218788">
    <property type="component" value="Unassembled WGS sequence"/>
</dbReference>
<dbReference type="InterPro" id="IPR013783">
    <property type="entry name" value="Ig-like_fold"/>
</dbReference>
<feature type="domain" description="Rhamnogalacturonan lyase family 11 C-terminal" evidence="2">
    <location>
        <begin position="121"/>
        <end position="617"/>
    </location>
</feature>
<dbReference type="RefSeq" id="WP_273642320.1">
    <property type="nucleotide sequence ID" value="NZ_JAQQXP010000003.1"/>
</dbReference>
<dbReference type="Pfam" id="PF18370">
    <property type="entry name" value="RGI_lyase"/>
    <property type="match status" value="1"/>
</dbReference>
<dbReference type="PANTHER" id="PTHR43118">
    <property type="entry name" value="RHAMNOGALACTURONAN LYASE (EUROFUNG)"/>
    <property type="match status" value="1"/>
</dbReference>
<dbReference type="EMBL" id="JAQQXP010000003">
    <property type="protein sequence ID" value="MDC8832494.1"/>
    <property type="molecule type" value="Genomic_DNA"/>
</dbReference>
<evidence type="ECO:0000259" key="1">
    <source>
        <dbReference type="Pfam" id="PF18370"/>
    </source>
</evidence>
<dbReference type="InterPro" id="IPR049366">
    <property type="entry name" value="RGL11_C"/>
</dbReference>
<protein>
    <submittedName>
        <fullName evidence="3">Rhamnogalacturonan lyase</fullName>
    </submittedName>
</protein>
<feature type="domain" description="Rhamnogalacturonan I lyase beta-sheet" evidence="1">
    <location>
        <begin position="32"/>
        <end position="117"/>
    </location>
</feature>
<keyword evidence="3" id="KW-0456">Lyase</keyword>
<dbReference type="PANTHER" id="PTHR43118:SF1">
    <property type="entry name" value="RHAMNOGALACTURONAN LYASE (EUROFUNG)"/>
    <property type="match status" value="1"/>
</dbReference>
<accession>A0ABT5L7T9</accession>
<evidence type="ECO:0000259" key="2">
    <source>
        <dbReference type="Pfam" id="PF21348"/>
    </source>
</evidence>
<evidence type="ECO:0000313" key="3">
    <source>
        <dbReference type="EMBL" id="MDC8832494.1"/>
    </source>
</evidence>
<dbReference type="PROSITE" id="PS51257">
    <property type="entry name" value="PROKAR_LIPOPROTEIN"/>
    <property type="match status" value="1"/>
</dbReference>
<organism evidence="3 4">
    <name type="scientific">Alteromonas gilva</name>
    <dbReference type="NCBI Taxonomy" id="2987522"/>
    <lineage>
        <taxon>Bacteria</taxon>
        <taxon>Pseudomonadati</taxon>
        <taxon>Pseudomonadota</taxon>
        <taxon>Gammaproteobacteria</taxon>
        <taxon>Alteromonadales</taxon>
        <taxon>Alteromonadaceae</taxon>
        <taxon>Alteromonas/Salinimonas group</taxon>
        <taxon>Alteromonas</taxon>
    </lineage>
</organism>
<name>A0ABT5L7T9_9ALTE</name>
<dbReference type="Gene3D" id="2.60.40.10">
    <property type="entry name" value="Immunoglobulins"/>
    <property type="match status" value="4"/>
</dbReference>
<dbReference type="InterPro" id="IPR028994">
    <property type="entry name" value="Integrin_alpha_N"/>
</dbReference>
<comment type="caution">
    <text evidence="3">The sequence shown here is derived from an EMBL/GenBank/DDBJ whole genome shotgun (WGS) entry which is preliminary data.</text>
</comment>
<dbReference type="InterPro" id="IPR041624">
    <property type="entry name" value="RGI_lyase"/>
</dbReference>
<dbReference type="Pfam" id="PF21348">
    <property type="entry name" value="RGL11_C"/>
    <property type="match status" value="1"/>
</dbReference>
<dbReference type="InterPro" id="IPR034641">
    <property type="entry name" value="RGL11"/>
</dbReference>
<reference evidence="3 4" key="1">
    <citation type="submission" date="2022-10" db="EMBL/GenBank/DDBJ databases">
        <title>Alteromonas sp. chi3 Genome sequencing.</title>
        <authorList>
            <person name="Park S."/>
        </authorList>
    </citation>
    <scope>NUCLEOTIDE SEQUENCE [LARGE SCALE GENOMIC DNA]</scope>
    <source>
        <strain evidence="4">chi3</strain>
    </source>
</reference>
<dbReference type="GO" id="GO:0016829">
    <property type="term" value="F:lyase activity"/>
    <property type="evidence" value="ECO:0007669"/>
    <property type="project" value="UniProtKB-KW"/>
</dbReference>
<gene>
    <name evidence="3" type="ORF">OIK42_17185</name>
</gene>
<proteinExistence type="predicted"/>
<sequence>MSIGHRVKRGTLPLSQTALLLGTLLLAQGCERDVEALDRGLVAQTTNEGVTLSWRLLGNDHQHVRFNVFKNGRQINGAALQDATFFTDPDGSQDDSYYVEAVVGNKTYNQSRTVAPWQQPYLSIPLIKPRDGFIEGNRFSYVANDGSAADLDGDGRYEVLVQWEPTNSKDNSQSGATGDVLLDAYTLEGQRLWRINLGPNIRAGAHYTQFIAYDFDGDGRAEVAMKTADGSMDGQGNIIGDADAVYRNSAGYVLSGPEYLTMFDGLTGKALDTIDYVPQRGTVTDWGDGYGNRVDRFLAGAGYFDGKTPSLVMARGYYTRAVVAAFDFNHGKFKERWVFDSDNGGADGAVFGQGAHSLHVADVDGDGKDEIVYGAATIDDNGHALYSTNLCHGDAVHVGDLDPERDGLEVFMVHESPGCYANAEQGYDYGFEMHDAATGEILWGRSGEGRDVGRGVSANIDPRYPGNENWSSRGGMVSAAGEDITNSKPRSMNFAVYWDGDLLRELLDHTRITKWDYINEEENLIIDTASLGAVSNNGTKGNAVLSADILGDWREEVIWANTDSTELMVFSSTHSTEVRIPTLMHDRQYRLAIAWQNVGYNQPPHPSFYIGEETSVPASLQVKAIKPSPLNTLVARGYDDYIGLTVYSDAKHNTGDIDIYRNTEDSYAGAVFLAALSEGQTRFDDTTAEPDTRYFYWASVDNKKKDDVLLAANAKRTGNDEPFYDIYLSSETGAATLSWFTDNIELSQIDIYRQRADSESVPADFTTAELADSVNISQTNWTDTSAQPGEGYYYWIVFTDTEGREYGSDVYWNLYLLPTTNLTTRFENGAVTIDWNLQYFPEIRGIQFYRNTRNQLSGRERISTSVPTSGSFSDGTVASGVTYWYMFKITLADGSTYNTNPEGQISIP</sequence>
<dbReference type="SUPFAM" id="SSF69318">
    <property type="entry name" value="Integrin alpha N-terminal domain"/>
    <property type="match status" value="1"/>
</dbReference>
<evidence type="ECO:0000313" key="4">
    <source>
        <dbReference type="Proteomes" id="UP001218788"/>
    </source>
</evidence>
<dbReference type="CDD" id="cd10318">
    <property type="entry name" value="RGL11"/>
    <property type="match status" value="1"/>
</dbReference>
<keyword evidence="4" id="KW-1185">Reference proteome</keyword>